<dbReference type="InterPro" id="IPR018200">
    <property type="entry name" value="USP_CS"/>
</dbReference>
<dbReference type="AlphaFoldDB" id="A0A2P6N8Q5"/>
<dbReference type="SUPFAM" id="SSF54001">
    <property type="entry name" value="Cysteine proteinases"/>
    <property type="match status" value="1"/>
</dbReference>
<dbReference type="PROSITE" id="PS00972">
    <property type="entry name" value="USP_1"/>
    <property type="match status" value="1"/>
</dbReference>
<feature type="region of interest" description="Disordered" evidence="2">
    <location>
        <begin position="839"/>
        <end position="859"/>
    </location>
</feature>
<feature type="region of interest" description="Disordered" evidence="2">
    <location>
        <begin position="459"/>
        <end position="487"/>
    </location>
</feature>
<dbReference type="GO" id="GO:0005634">
    <property type="term" value="C:nucleus"/>
    <property type="evidence" value="ECO:0007669"/>
    <property type="project" value="TreeGrafter"/>
</dbReference>
<dbReference type="GO" id="GO:0004843">
    <property type="term" value="F:cysteine-type deubiquitinase activity"/>
    <property type="evidence" value="ECO:0007669"/>
    <property type="project" value="InterPro"/>
</dbReference>
<dbReference type="GO" id="GO:0005829">
    <property type="term" value="C:cytosol"/>
    <property type="evidence" value="ECO:0007669"/>
    <property type="project" value="TreeGrafter"/>
</dbReference>
<keyword evidence="4" id="KW-0378">Hydrolase</keyword>
<dbReference type="PROSITE" id="PS50235">
    <property type="entry name" value="USP_3"/>
    <property type="match status" value="1"/>
</dbReference>
<feature type="compositionally biased region" description="Acidic residues" evidence="2">
    <location>
        <begin position="1173"/>
        <end position="1182"/>
    </location>
</feature>
<dbReference type="Pfam" id="PF12436">
    <property type="entry name" value="USP7_ICP0_bdg"/>
    <property type="match status" value="1"/>
</dbReference>
<dbReference type="STRING" id="1890364.A0A2P6N8Q5"/>
<feature type="region of interest" description="Disordered" evidence="2">
    <location>
        <begin position="150"/>
        <end position="205"/>
    </location>
</feature>
<dbReference type="InterPro" id="IPR028889">
    <property type="entry name" value="USP"/>
</dbReference>
<feature type="compositionally biased region" description="Polar residues" evidence="2">
    <location>
        <begin position="191"/>
        <end position="205"/>
    </location>
</feature>
<evidence type="ECO:0000259" key="3">
    <source>
        <dbReference type="PROSITE" id="PS50235"/>
    </source>
</evidence>
<protein>
    <submittedName>
        <fullName evidence="4">Putative ubiquitin carboxyl-terminal hydrolase</fullName>
    </submittedName>
</protein>
<dbReference type="Pfam" id="PF00443">
    <property type="entry name" value="UCH"/>
    <property type="match status" value="1"/>
</dbReference>
<dbReference type="GO" id="GO:0016579">
    <property type="term" value="P:protein deubiquitination"/>
    <property type="evidence" value="ECO:0007669"/>
    <property type="project" value="InterPro"/>
</dbReference>
<name>A0A2P6N8Q5_9EUKA</name>
<feature type="compositionally biased region" description="Polar residues" evidence="2">
    <location>
        <begin position="9"/>
        <end position="19"/>
    </location>
</feature>
<dbReference type="InParanoid" id="A0A2P6N8Q5"/>
<feature type="domain" description="USP" evidence="3">
    <location>
        <begin position="220"/>
        <end position="574"/>
    </location>
</feature>
<dbReference type="Gene3D" id="3.90.70.10">
    <property type="entry name" value="Cysteine proteinases"/>
    <property type="match status" value="1"/>
</dbReference>
<evidence type="ECO:0000256" key="2">
    <source>
        <dbReference type="SAM" id="MobiDB-lite"/>
    </source>
</evidence>
<dbReference type="InterPro" id="IPR024729">
    <property type="entry name" value="USP7_ICP0-binding_dom"/>
</dbReference>
<comment type="caution">
    <text evidence="4">The sequence shown here is derived from an EMBL/GenBank/DDBJ whole genome shotgun (WGS) entry which is preliminary data.</text>
</comment>
<feature type="region of interest" description="Disordered" evidence="2">
    <location>
        <begin position="1160"/>
        <end position="1183"/>
    </location>
</feature>
<sequence length="1250" mass="144037">MSLRREQYASDNSAISTEGQAPDDASDIDEDEHRRDMELGATDEENNYDREISVTINDRTQTEHENIVTEQYPANLTWSDLRTQILRKYNKNPTDHCLRFSLDGTNELTTDDRVQLKQLNVNDNLQCFIFNTHTEDRRVPSSHPFLTVCSSSDGDDSENLHNSRPFSGQSWASSSGGSGRWDAVNQGSGGLTRSSSSDESTFYTTSTNYNVPKPLPPGLIGIQNQGATCYLNSLIQSLYMTPEFRRMIYMFERPWDRLLRQLERKGSEASEDIILQMQMLFARMQTSKSEPVSTSGLTRSFGWDSSDNFVQHDVQELNRILCDRLEDKMKGNIKENSPTIAGLYRGMMVNMIKCTTCKRISKREEEFYDISLVVKGKKDVRESLDEFTEEETLEEENAYHCDKCASKQKAIKSTVFKTLPKILNIQLKRFEYDWNSDTRVKLDDDVKFPPYLDMSDYVLTPEDENSMKSPRPEGSEASDLATSPEVPRREENTYELFAILVHSGNAGYGHYYVYIKNFADAKWYKFNDETVTFVSDHDISDSQWLNAPSSGNRPSWMSNYGRSTTPYMLVYRQREGVKMEDTKASTPIPIPLVNYIEREAEEQERVKREKEEEENTIRITVYRSVIEKPAIEIRLDRNAKFGELREKLMKILAEEKGGKPFYRIRRMVGRKNATRRPSKEVYQTSDDAKKLYDLQLDKKNFVYLEESGDPSIESDLSSTPDDMRFLSLRVWNPAEERPSTLADLSLPANMKLSELREYLSQQYLGDVDPNLVMVTEEETEKVRHLMTNPDMDLSSYKLITGDILHVEIATQPLSEWKSDVERFYNDKLNEIYATLEESSSSFSKRRPQPLTPEEDEATPVNDWSKRRIEIEDFLIWKDASVLRLKQLIQKAVGETVVPLPHQIREWLVVGGDLFIFTGLFVKEYAYYEEKLVELNEDNVKGRLEGKFRKPELIMELLETAEYFEPGDMNLTSVYYNEKSEPAKNFKLKINKSQTVLELRRAAAAVVGISPENLLVSRHSSSQHHSVEDVYERNSDVLSNLFINTNTLLRFDYVPSQYNSAYTEENLVYFQIVQFISWDGAQMQCTEPAIVVLPLEAKLADVRREIAHRNDVQPNEISMAFVENTNTLPIFKRSASKYYSSTSSSLVNSLALCAYKKRSLSDSGDEQDKSTQEMELEGSPEDQLEAKRKEEAELMLMEEDITLDSIRMRIQYRPLSVICWEDTRKNCKPTKAVAAAKHKRNFEGESLKIKS</sequence>
<organism evidence="4 5">
    <name type="scientific">Planoprotostelium fungivorum</name>
    <dbReference type="NCBI Taxonomy" id="1890364"/>
    <lineage>
        <taxon>Eukaryota</taxon>
        <taxon>Amoebozoa</taxon>
        <taxon>Evosea</taxon>
        <taxon>Variosea</taxon>
        <taxon>Cavosteliida</taxon>
        <taxon>Cavosteliaceae</taxon>
        <taxon>Planoprotostelium</taxon>
    </lineage>
</organism>
<dbReference type="PANTHER" id="PTHR24006:SF702">
    <property type="entry name" value="UBIQUITIN CARBOXYL-TERMINAL HYDROLASE 47"/>
    <property type="match status" value="1"/>
</dbReference>
<keyword evidence="1" id="KW-0833">Ubl conjugation pathway</keyword>
<dbReference type="EMBL" id="MDYQ01000153">
    <property type="protein sequence ID" value="PRP80322.1"/>
    <property type="molecule type" value="Genomic_DNA"/>
</dbReference>
<evidence type="ECO:0000313" key="5">
    <source>
        <dbReference type="Proteomes" id="UP000241769"/>
    </source>
</evidence>
<reference evidence="4 5" key="1">
    <citation type="journal article" date="2018" name="Genome Biol. Evol.">
        <title>Multiple Roots of Fruiting Body Formation in Amoebozoa.</title>
        <authorList>
            <person name="Hillmann F."/>
            <person name="Forbes G."/>
            <person name="Novohradska S."/>
            <person name="Ferling I."/>
            <person name="Riege K."/>
            <person name="Groth M."/>
            <person name="Westermann M."/>
            <person name="Marz M."/>
            <person name="Spaller T."/>
            <person name="Winckler T."/>
            <person name="Schaap P."/>
            <person name="Glockner G."/>
        </authorList>
    </citation>
    <scope>NUCLEOTIDE SEQUENCE [LARGE SCALE GENOMIC DNA]</scope>
    <source>
        <strain evidence="4 5">Jena</strain>
    </source>
</reference>
<dbReference type="Proteomes" id="UP000241769">
    <property type="component" value="Unassembled WGS sequence"/>
</dbReference>
<dbReference type="PROSITE" id="PS00973">
    <property type="entry name" value="USP_2"/>
    <property type="match status" value="1"/>
</dbReference>
<gene>
    <name evidence="4" type="ORF">PROFUN_12074</name>
</gene>
<dbReference type="InterPro" id="IPR050164">
    <property type="entry name" value="Peptidase_C19"/>
</dbReference>
<dbReference type="PANTHER" id="PTHR24006">
    <property type="entry name" value="UBIQUITIN CARBOXYL-TERMINAL HYDROLASE"/>
    <property type="match status" value="1"/>
</dbReference>
<dbReference type="InterPro" id="IPR038765">
    <property type="entry name" value="Papain-like_cys_pep_sf"/>
</dbReference>
<evidence type="ECO:0000313" key="4">
    <source>
        <dbReference type="EMBL" id="PRP80322.1"/>
    </source>
</evidence>
<proteinExistence type="predicted"/>
<keyword evidence="5" id="KW-1185">Reference proteome</keyword>
<dbReference type="InterPro" id="IPR001394">
    <property type="entry name" value="Peptidase_C19_UCH"/>
</dbReference>
<evidence type="ECO:0000256" key="1">
    <source>
        <dbReference type="ARBA" id="ARBA00022786"/>
    </source>
</evidence>
<feature type="region of interest" description="Disordered" evidence="2">
    <location>
        <begin position="1"/>
        <end position="33"/>
    </location>
</feature>
<dbReference type="OrthoDB" id="289038at2759"/>
<accession>A0A2P6N8Q5</accession>